<dbReference type="InterPro" id="IPR014142">
    <property type="entry name" value="TrbG_Ti"/>
</dbReference>
<dbReference type="Pfam" id="PF03524">
    <property type="entry name" value="CagX"/>
    <property type="match status" value="1"/>
</dbReference>
<evidence type="ECO:0000313" key="4">
    <source>
        <dbReference type="EMBL" id="SBV32654.1"/>
    </source>
</evidence>
<feature type="signal peptide" evidence="3">
    <location>
        <begin position="1"/>
        <end position="22"/>
    </location>
</feature>
<feature type="chain" id="PRO_5012102249" evidence="3">
    <location>
        <begin position="23"/>
        <end position="272"/>
    </location>
</feature>
<dbReference type="CDD" id="cd06911">
    <property type="entry name" value="VirB9_CagX_TrbG"/>
    <property type="match status" value="1"/>
</dbReference>
<reference evidence="4" key="1">
    <citation type="submission" date="2016-03" db="EMBL/GenBank/DDBJ databases">
        <authorList>
            <person name="Ploux O."/>
        </authorList>
    </citation>
    <scope>NUCLEOTIDE SEQUENCE</scope>
    <source>
        <strain evidence="4">UC10</strain>
    </source>
</reference>
<dbReference type="Gene3D" id="2.60.40.2500">
    <property type="match status" value="1"/>
</dbReference>
<dbReference type="AlphaFoldDB" id="A0A1Y5PZK6"/>
<proteinExistence type="inferred from homology"/>
<dbReference type="EMBL" id="LT598653">
    <property type="protein sequence ID" value="SBV32654.1"/>
    <property type="molecule type" value="Genomic_DNA"/>
</dbReference>
<sequence length="272" mass="29277">MICFRPILAAAGAAVLSSSASAGPGPVERVRAAAAAAVKEPRTQDYRGAIQTYAYVEGGVYRLVTAPEHVTDIALQPGEALVAVAAGDTARWTVGDTTSGAGDERRVHIMIKPLAPGLATNLIITTDRRVYHLALASTARTAMAAVSWTYPHDSLLAIERAAIATRAAVEARTTIDPVRLDFGYAIRGDKPAWRPLRAFDDGRQTFIEFPPSLAQGEAPPLFVSGEGGEPELVNYRVSGRFYIVDRLFARAELRHGAKRQMVVRIVRTGDTR</sequence>
<accession>A0A1Y5PZK6</accession>
<gene>
    <name evidence="4" type="ORF">SPPYR_1534</name>
</gene>
<dbReference type="NCBIfam" id="TIGR02775">
    <property type="entry name" value="TrbG_Ti"/>
    <property type="match status" value="1"/>
</dbReference>
<protein>
    <submittedName>
        <fullName evidence="4">P-type conjugative transfer protein TrbG</fullName>
    </submittedName>
</protein>
<evidence type="ECO:0000256" key="2">
    <source>
        <dbReference type="ARBA" id="ARBA00022729"/>
    </source>
</evidence>
<comment type="similarity">
    <text evidence="1">Belongs to the TrbG/VirB9 family.</text>
</comment>
<dbReference type="InterPro" id="IPR010258">
    <property type="entry name" value="Conjugal_tfr_TrbG/VirB9/CagX"/>
</dbReference>
<dbReference type="KEGG" id="sphu:SPPYR_1534"/>
<dbReference type="RefSeq" id="WP_184101023.1">
    <property type="nucleotide sequence ID" value="NZ_LT598653.1"/>
</dbReference>
<keyword evidence="2 3" id="KW-0732">Signal</keyword>
<name>A0A1Y5PZK6_9SPHN</name>
<evidence type="ECO:0000256" key="3">
    <source>
        <dbReference type="SAM" id="SignalP"/>
    </source>
</evidence>
<dbReference type="InterPro" id="IPR033645">
    <property type="entry name" value="VirB9/CagX/TrbG_C"/>
</dbReference>
<dbReference type="InterPro" id="IPR038161">
    <property type="entry name" value="VirB9/CagX/TrbG_C_sf"/>
</dbReference>
<evidence type="ECO:0000256" key="1">
    <source>
        <dbReference type="ARBA" id="ARBA00006135"/>
    </source>
</evidence>
<organism evidence="4">
    <name type="scientific">uncultured Sphingopyxis sp</name>
    <dbReference type="NCBI Taxonomy" id="310581"/>
    <lineage>
        <taxon>Bacteria</taxon>
        <taxon>Pseudomonadati</taxon>
        <taxon>Pseudomonadota</taxon>
        <taxon>Alphaproteobacteria</taxon>
        <taxon>Sphingomonadales</taxon>
        <taxon>Sphingomonadaceae</taxon>
        <taxon>Sphingopyxis</taxon>
        <taxon>environmental samples</taxon>
    </lineage>
</organism>